<accession>A0A7C4FGW0</accession>
<evidence type="ECO:0000259" key="4">
    <source>
        <dbReference type="Pfam" id="PF13229"/>
    </source>
</evidence>
<dbReference type="SMART" id="SM00710">
    <property type="entry name" value="PbH1"/>
    <property type="match status" value="10"/>
</dbReference>
<dbReference type="InterPro" id="IPR011050">
    <property type="entry name" value="Pectin_lyase_fold/virulence"/>
</dbReference>
<feature type="transmembrane region" description="Helical" evidence="3">
    <location>
        <begin position="690"/>
        <end position="708"/>
    </location>
</feature>
<keyword evidence="3" id="KW-1133">Transmembrane helix</keyword>
<dbReference type="PANTHER" id="PTHR22990:SF15">
    <property type="entry name" value="F-BOX ONLY PROTEIN 10"/>
    <property type="match status" value="1"/>
</dbReference>
<dbReference type="Pfam" id="PF13229">
    <property type="entry name" value="Beta_helix"/>
    <property type="match status" value="2"/>
</dbReference>
<keyword evidence="3" id="KW-0472">Membrane</keyword>
<dbReference type="SUPFAM" id="SSF51126">
    <property type="entry name" value="Pectin lyase-like"/>
    <property type="match status" value="2"/>
</dbReference>
<organism evidence="5">
    <name type="scientific">Ignisphaera aggregans</name>
    <dbReference type="NCBI Taxonomy" id="334771"/>
    <lineage>
        <taxon>Archaea</taxon>
        <taxon>Thermoproteota</taxon>
        <taxon>Thermoprotei</taxon>
        <taxon>Desulfurococcales</taxon>
        <taxon>Desulfurococcaceae</taxon>
        <taxon>Ignisphaera</taxon>
    </lineage>
</organism>
<dbReference type="InterPro" id="IPR006626">
    <property type="entry name" value="PbH1"/>
</dbReference>
<feature type="transmembrane region" description="Helical" evidence="3">
    <location>
        <begin position="12"/>
        <end position="30"/>
    </location>
</feature>
<name>A0A7C4FGW0_9CREN</name>
<protein>
    <recommendedName>
        <fullName evidence="4">Right handed beta helix domain-containing protein</fullName>
    </recommendedName>
</protein>
<feature type="domain" description="Right handed beta helix" evidence="4">
    <location>
        <begin position="378"/>
        <end position="520"/>
    </location>
</feature>
<keyword evidence="3" id="KW-0812">Transmembrane</keyword>
<feature type="domain" description="Right handed beta helix" evidence="4">
    <location>
        <begin position="81"/>
        <end position="208"/>
    </location>
</feature>
<dbReference type="InterPro" id="IPR039448">
    <property type="entry name" value="Beta_helix"/>
</dbReference>
<sequence length="713" mass="75805">MYRSGVYLSKKISIMCAAILVMVLVLSWALHDMSAALGQTYVTIYIRPDGSVEPLNAPITTSDKRYYKLTSDLVGGIVIERSGIVVDGGGHALTGRVRQGSMDIGLLVLASNVLITGFRLHDFSEALIILNATSVEVSKCTVVGNWEGVHIISSTNVLVHNNIMKDNAPSIRLDNSTYVEASENDIDGNGAGVIVISSSSAYIHENAIRSRRGGIIVESSDMVYIGGNTVEAPNEIGISVMNSTRTYIFNNSLDGGDEAGSCNIRVAGSEKTVIHKNLLLNAPEAVVIDELANHTIISYNHVASENPHRTPSITLTGNSTAVVIYGNSGGLRVEPQSSHEVVIQNNTNVVIEGGASSMLAICANMHTSIELSDVHFVYICGNLVDAITVNGIVVRGTNIAVHGNTVKNHRRGEGIAVSGDLIKVYENEVTNNSHGVAISGSHFEVHSNNITHNNVGVLLFSGLARDGVVHDNFIAFNGGDYEPFCGDLGTGVCVYGSEVCNITFYHNSFVNNSLDNGKQVYITREGYKWDSGYPSGGNYWSDYTGVDVKKGVNQDEPGSDGIGDTPHQVSIYPGELDRYPLVKRPPHPSKSQLNLIPPPNIVIEPPQVRIATPTPTATARTTPITTSAPTATPSPTPTATVTTTFTSTPSTHTSAQQTTAPQTKTTQSASSTVSTTTATAPQRVFDATTLIVSGLVAVAVITVAILLLRKRVG</sequence>
<feature type="region of interest" description="Disordered" evidence="2">
    <location>
        <begin position="614"/>
        <end position="678"/>
    </location>
</feature>
<evidence type="ECO:0000256" key="1">
    <source>
        <dbReference type="ARBA" id="ARBA00022737"/>
    </source>
</evidence>
<evidence type="ECO:0000256" key="2">
    <source>
        <dbReference type="SAM" id="MobiDB-lite"/>
    </source>
</evidence>
<dbReference type="Gene3D" id="2.160.20.10">
    <property type="entry name" value="Single-stranded right-handed beta-helix, Pectin lyase-like"/>
    <property type="match status" value="2"/>
</dbReference>
<dbReference type="EMBL" id="DTFF01000020">
    <property type="protein sequence ID" value="HGI87230.1"/>
    <property type="molecule type" value="Genomic_DNA"/>
</dbReference>
<evidence type="ECO:0000313" key="5">
    <source>
        <dbReference type="EMBL" id="HGI87230.1"/>
    </source>
</evidence>
<gene>
    <name evidence="5" type="ORF">ENV14_02365</name>
</gene>
<dbReference type="AlphaFoldDB" id="A0A7C4FGW0"/>
<keyword evidence="1" id="KW-0677">Repeat</keyword>
<dbReference type="InterPro" id="IPR051550">
    <property type="entry name" value="SCF-Subunits/Alg-Epimerases"/>
</dbReference>
<evidence type="ECO:0000256" key="3">
    <source>
        <dbReference type="SAM" id="Phobius"/>
    </source>
</evidence>
<reference evidence="5" key="1">
    <citation type="journal article" date="2020" name="mSystems">
        <title>Genome- and Community-Level Interaction Insights into Carbon Utilization and Element Cycling Functions of Hydrothermarchaeota in Hydrothermal Sediment.</title>
        <authorList>
            <person name="Zhou Z."/>
            <person name="Liu Y."/>
            <person name="Xu W."/>
            <person name="Pan J."/>
            <person name="Luo Z.H."/>
            <person name="Li M."/>
        </authorList>
    </citation>
    <scope>NUCLEOTIDE SEQUENCE [LARGE SCALE GENOMIC DNA]</scope>
    <source>
        <strain evidence="5">SpSt-732</strain>
    </source>
</reference>
<proteinExistence type="predicted"/>
<comment type="caution">
    <text evidence="5">The sequence shown here is derived from an EMBL/GenBank/DDBJ whole genome shotgun (WGS) entry which is preliminary data.</text>
</comment>
<dbReference type="InterPro" id="IPR012334">
    <property type="entry name" value="Pectin_lyas_fold"/>
</dbReference>
<dbReference type="PANTHER" id="PTHR22990">
    <property type="entry name" value="F-BOX ONLY PROTEIN"/>
    <property type="match status" value="1"/>
</dbReference>